<organism evidence="2 3">
    <name type="scientific">Allosphingosinicella indica</name>
    <dbReference type="NCBI Taxonomy" id="941907"/>
    <lineage>
        <taxon>Bacteria</taxon>
        <taxon>Pseudomonadati</taxon>
        <taxon>Pseudomonadota</taxon>
        <taxon>Alphaproteobacteria</taxon>
        <taxon>Sphingomonadales</taxon>
        <taxon>Sphingomonadaceae</taxon>
        <taxon>Allosphingosinicella</taxon>
    </lineage>
</organism>
<dbReference type="InterPro" id="IPR016071">
    <property type="entry name" value="Staphylococal_nuclease_OB-fold"/>
</dbReference>
<dbReference type="GO" id="GO:0004519">
    <property type="term" value="F:endonuclease activity"/>
    <property type="evidence" value="ECO:0007669"/>
    <property type="project" value="UniProtKB-KW"/>
</dbReference>
<evidence type="ECO:0000259" key="1">
    <source>
        <dbReference type="PROSITE" id="PS50830"/>
    </source>
</evidence>
<keyword evidence="3" id="KW-1185">Reference proteome</keyword>
<dbReference type="PANTHER" id="PTHR12302">
    <property type="entry name" value="EBNA2 BINDING PROTEIN P100"/>
    <property type="match status" value="1"/>
</dbReference>
<evidence type="ECO:0000313" key="2">
    <source>
        <dbReference type="EMBL" id="SMF64137.1"/>
    </source>
</evidence>
<dbReference type="RefSeq" id="WP_085217932.1">
    <property type="nucleotide sequence ID" value="NZ_LT840185.1"/>
</dbReference>
<feature type="domain" description="TNase-like" evidence="1">
    <location>
        <begin position="29"/>
        <end position="154"/>
    </location>
</feature>
<keyword evidence="2" id="KW-0255">Endonuclease</keyword>
<reference evidence="3" key="1">
    <citation type="submission" date="2017-04" db="EMBL/GenBank/DDBJ databases">
        <authorList>
            <person name="Varghese N."/>
            <person name="Submissions S."/>
        </authorList>
    </citation>
    <scope>NUCLEOTIDE SEQUENCE [LARGE SCALE GENOMIC DNA]</scope>
    <source>
        <strain evidence="3">Dd16</strain>
    </source>
</reference>
<accession>A0A1X7G512</accession>
<name>A0A1X7G512_9SPHN</name>
<dbReference type="SMART" id="SM00318">
    <property type="entry name" value="SNc"/>
    <property type="match status" value="1"/>
</dbReference>
<dbReference type="STRING" id="941907.SAMN06295910_1167"/>
<keyword evidence="2" id="KW-0378">Hydrolase</keyword>
<sequence>MRAFLNLLLFGAMVALAIWFERGREQSITAADGSAVHVIDGDSLRVGGVEIRLAGIDAPEYRQTCRDGAGAAWACGKDARETLVRLVAAGGLDCRSRAEDRYGRALATCRTGTGDVARAMVAAGFAESARDDRFDAHPDVMAEAKAAKRGIWRGDHQHPADWRRANVG</sequence>
<dbReference type="Gene3D" id="2.40.50.90">
    <property type="match status" value="1"/>
</dbReference>
<dbReference type="Proteomes" id="UP000192934">
    <property type="component" value="Chromosome I"/>
</dbReference>
<dbReference type="SUPFAM" id="SSF50199">
    <property type="entry name" value="Staphylococcal nuclease"/>
    <property type="match status" value="1"/>
</dbReference>
<proteinExistence type="predicted"/>
<gene>
    <name evidence="2" type="ORF">SAMN06295910_1167</name>
</gene>
<dbReference type="OrthoDB" id="9805504at2"/>
<dbReference type="PROSITE" id="PS50830">
    <property type="entry name" value="TNASE_3"/>
    <property type="match status" value="1"/>
</dbReference>
<evidence type="ECO:0000313" key="3">
    <source>
        <dbReference type="Proteomes" id="UP000192934"/>
    </source>
</evidence>
<dbReference type="Pfam" id="PF00565">
    <property type="entry name" value="SNase"/>
    <property type="match status" value="1"/>
</dbReference>
<dbReference type="InterPro" id="IPR035437">
    <property type="entry name" value="SNase_OB-fold_sf"/>
</dbReference>
<dbReference type="EMBL" id="LT840185">
    <property type="protein sequence ID" value="SMF64137.1"/>
    <property type="molecule type" value="Genomic_DNA"/>
</dbReference>
<protein>
    <submittedName>
        <fullName evidence="2">Endonuclease YncB, thermonuclease family</fullName>
    </submittedName>
</protein>
<keyword evidence="2" id="KW-0540">Nuclease</keyword>
<dbReference type="AlphaFoldDB" id="A0A1X7G512"/>
<dbReference type="PANTHER" id="PTHR12302:SF26">
    <property type="entry name" value="BLR1266 PROTEIN"/>
    <property type="match status" value="1"/>
</dbReference>